<comment type="catalytic activity">
    <reaction evidence="8">
        <text>L-aspartate + 2-oxoglutarate = oxaloacetate + L-glutamate</text>
        <dbReference type="Rhea" id="RHEA:21824"/>
        <dbReference type="ChEBI" id="CHEBI:16452"/>
        <dbReference type="ChEBI" id="CHEBI:16810"/>
        <dbReference type="ChEBI" id="CHEBI:29985"/>
        <dbReference type="ChEBI" id="CHEBI:29991"/>
        <dbReference type="EC" id="2.6.1.1"/>
    </reaction>
</comment>
<dbReference type="SUPFAM" id="SSF53383">
    <property type="entry name" value="PLP-dependent transferases"/>
    <property type="match status" value="1"/>
</dbReference>
<feature type="domain" description="Aminotransferase class I/classII large" evidence="9">
    <location>
        <begin position="25"/>
        <end position="372"/>
    </location>
</feature>
<dbReference type="Gene3D" id="3.40.640.10">
    <property type="entry name" value="Type I PLP-dependent aspartate aminotransferase-like (Major domain)"/>
    <property type="match status" value="1"/>
</dbReference>
<keyword evidence="5 10" id="KW-0032">Aminotransferase</keyword>
<dbReference type="EMBL" id="QYUM01000004">
    <property type="protein sequence ID" value="RJF85969.1"/>
    <property type="molecule type" value="Genomic_DNA"/>
</dbReference>
<evidence type="ECO:0000256" key="3">
    <source>
        <dbReference type="ARBA" id="ARBA00011738"/>
    </source>
</evidence>
<name>A0A418W7J2_9SPHN</name>
<dbReference type="Pfam" id="PF00155">
    <property type="entry name" value="Aminotran_1_2"/>
    <property type="match status" value="1"/>
</dbReference>
<dbReference type="PANTHER" id="PTHR43807:SF20">
    <property type="entry name" value="FI04487P"/>
    <property type="match status" value="1"/>
</dbReference>
<evidence type="ECO:0000313" key="11">
    <source>
        <dbReference type="Proteomes" id="UP000286100"/>
    </source>
</evidence>
<evidence type="ECO:0000256" key="2">
    <source>
        <dbReference type="ARBA" id="ARBA00007441"/>
    </source>
</evidence>
<keyword evidence="6 10" id="KW-0808">Transferase</keyword>
<dbReference type="Proteomes" id="UP000286100">
    <property type="component" value="Unassembled WGS sequence"/>
</dbReference>
<dbReference type="GO" id="GO:0005737">
    <property type="term" value="C:cytoplasm"/>
    <property type="evidence" value="ECO:0007669"/>
    <property type="project" value="TreeGrafter"/>
</dbReference>
<accession>A0A418W7J2</accession>
<dbReference type="AlphaFoldDB" id="A0A418W7J2"/>
<protein>
    <recommendedName>
        <fullName evidence="4">aspartate transaminase</fullName>
        <ecNumber evidence="4">2.6.1.1</ecNumber>
    </recommendedName>
</protein>
<dbReference type="Gene3D" id="3.90.1150.10">
    <property type="entry name" value="Aspartate Aminotransferase, domain 1"/>
    <property type="match status" value="1"/>
</dbReference>
<dbReference type="NCBIfam" id="NF006488">
    <property type="entry name" value="PRK08912.1"/>
    <property type="match status" value="1"/>
</dbReference>
<dbReference type="InterPro" id="IPR015421">
    <property type="entry name" value="PyrdxlP-dep_Trfase_major"/>
</dbReference>
<dbReference type="FunFam" id="3.40.640.10:FF:000033">
    <property type="entry name" value="Aspartate aminotransferase"/>
    <property type="match status" value="1"/>
</dbReference>
<reference evidence="10 11" key="1">
    <citation type="submission" date="2018-09" db="EMBL/GenBank/DDBJ databases">
        <authorList>
            <person name="Zhu H."/>
        </authorList>
    </citation>
    <scope>NUCLEOTIDE SEQUENCE [LARGE SCALE GENOMIC DNA]</scope>
    <source>
        <strain evidence="10 11">K2R01-6</strain>
    </source>
</reference>
<keyword evidence="11" id="KW-1185">Reference proteome</keyword>
<dbReference type="InterPro" id="IPR004839">
    <property type="entry name" value="Aminotransferase_I/II_large"/>
</dbReference>
<dbReference type="GO" id="GO:0030170">
    <property type="term" value="F:pyridoxal phosphate binding"/>
    <property type="evidence" value="ECO:0007669"/>
    <property type="project" value="InterPro"/>
</dbReference>
<dbReference type="CDD" id="cd00609">
    <property type="entry name" value="AAT_like"/>
    <property type="match status" value="1"/>
</dbReference>
<keyword evidence="7" id="KW-0663">Pyridoxal phosphate</keyword>
<dbReference type="OrthoDB" id="9763453at2"/>
<comment type="cofactor">
    <cofactor evidence="1">
        <name>pyridoxal 5'-phosphate</name>
        <dbReference type="ChEBI" id="CHEBI:597326"/>
    </cofactor>
</comment>
<evidence type="ECO:0000259" key="9">
    <source>
        <dbReference type="Pfam" id="PF00155"/>
    </source>
</evidence>
<evidence type="ECO:0000256" key="7">
    <source>
        <dbReference type="ARBA" id="ARBA00022898"/>
    </source>
</evidence>
<evidence type="ECO:0000256" key="1">
    <source>
        <dbReference type="ARBA" id="ARBA00001933"/>
    </source>
</evidence>
<dbReference type="InterPro" id="IPR015422">
    <property type="entry name" value="PyrdxlP-dep_Trfase_small"/>
</dbReference>
<comment type="subunit">
    <text evidence="3">Homodimer.</text>
</comment>
<dbReference type="InterPro" id="IPR051326">
    <property type="entry name" value="Kynurenine-oxoglutarate_AT"/>
</dbReference>
<dbReference type="EC" id="2.6.1.1" evidence="4"/>
<dbReference type="GO" id="GO:0004069">
    <property type="term" value="F:L-aspartate:2-oxoglutarate aminotransferase activity"/>
    <property type="evidence" value="ECO:0007669"/>
    <property type="project" value="UniProtKB-EC"/>
</dbReference>
<evidence type="ECO:0000256" key="8">
    <source>
        <dbReference type="ARBA" id="ARBA00049185"/>
    </source>
</evidence>
<comment type="similarity">
    <text evidence="2">Belongs to the class-I pyridoxal-phosphate-dependent aminotransferase family.</text>
</comment>
<evidence type="ECO:0000256" key="6">
    <source>
        <dbReference type="ARBA" id="ARBA00022679"/>
    </source>
</evidence>
<organism evidence="10 11">
    <name type="scientific">Sphingomonas cavernae</name>
    <dbReference type="NCBI Taxonomy" id="2320861"/>
    <lineage>
        <taxon>Bacteria</taxon>
        <taxon>Pseudomonadati</taxon>
        <taxon>Pseudomonadota</taxon>
        <taxon>Alphaproteobacteria</taxon>
        <taxon>Sphingomonadales</taxon>
        <taxon>Sphingomonadaceae</taxon>
        <taxon>Sphingomonas</taxon>
    </lineage>
</organism>
<dbReference type="InterPro" id="IPR015424">
    <property type="entry name" value="PyrdxlP-dep_Trfase"/>
</dbReference>
<dbReference type="PANTHER" id="PTHR43807">
    <property type="entry name" value="FI04487P"/>
    <property type="match status" value="1"/>
</dbReference>
<gene>
    <name evidence="10" type="ORF">D3876_19210</name>
</gene>
<proteinExistence type="inferred from homology"/>
<sequence length="387" mass="41572">MNPLYAQMPTTIFEKMSGLARETGAINLGQGFPDSNGPADVIEAAQRALVEQSNQYPPMAGLHVLRQAVADHYRRHQGIDLDWQSEVTVTSGATEALAAAILALVTPGNEVVLIQPMYDAYLPLVLRAGGVPKLVRLEPPEWRLTEEALAAAFSDRTTVAILNNPLNPTATMFADTELALLARFAVKHDAVVISDEVWEHVVFDGRAHNPIMAFPGMRERTVKIGSGGKIFSLTGWKVGWMCAAPELTHALARAHQYLTFTTPPNLQAAVAHGLGKDDAYFTAMCADFARSRDRLAAGLEAAGWAMLPSAGTYFLSIDLAASGIPIDDVSFCGRLVREAGVAAIPVSAFYAEAPVTSVVRLCFAKIDATIDAGIERMARARALFGGR</sequence>
<dbReference type="GO" id="GO:0016212">
    <property type="term" value="F:kynurenine-oxoglutarate transaminase activity"/>
    <property type="evidence" value="ECO:0007669"/>
    <property type="project" value="TreeGrafter"/>
</dbReference>
<dbReference type="RefSeq" id="WP_119765237.1">
    <property type="nucleotide sequence ID" value="NZ_QYUM01000004.1"/>
</dbReference>
<evidence type="ECO:0000256" key="5">
    <source>
        <dbReference type="ARBA" id="ARBA00022576"/>
    </source>
</evidence>
<evidence type="ECO:0000256" key="4">
    <source>
        <dbReference type="ARBA" id="ARBA00012753"/>
    </source>
</evidence>
<evidence type="ECO:0000313" key="10">
    <source>
        <dbReference type="EMBL" id="RJF85969.1"/>
    </source>
</evidence>
<comment type="caution">
    <text evidence="10">The sequence shown here is derived from an EMBL/GenBank/DDBJ whole genome shotgun (WGS) entry which is preliminary data.</text>
</comment>